<dbReference type="SUPFAM" id="SSF56399">
    <property type="entry name" value="ADP-ribosylation"/>
    <property type="match status" value="1"/>
</dbReference>
<dbReference type="InterPro" id="IPR036930">
    <property type="entry name" value="WGR_dom_sf"/>
</dbReference>
<keyword evidence="6" id="KW-0677">Repeat</keyword>
<dbReference type="PANTHER" id="PTHR10459:SF60">
    <property type="entry name" value="POLY [ADP-RIBOSE] POLYMERASE 2"/>
    <property type="match status" value="1"/>
</dbReference>
<keyword evidence="5" id="KW-0479">Metal-binding</keyword>
<evidence type="ECO:0000256" key="3">
    <source>
        <dbReference type="ARBA" id="ARBA00022679"/>
    </source>
</evidence>
<dbReference type="EMBL" id="NIRI02000056">
    <property type="protein sequence ID" value="KAG5444222.1"/>
    <property type="molecule type" value="Genomic_DNA"/>
</dbReference>
<dbReference type="GO" id="GO:0016779">
    <property type="term" value="F:nucleotidyltransferase activity"/>
    <property type="evidence" value="ECO:0007669"/>
    <property type="project" value="UniProtKB-KW"/>
</dbReference>
<feature type="domain" description="PARP alpha-helical" evidence="18">
    <location>
        <begin position="178"/>
        <end position="322"/>
    </location>
</feature>
<dbReference type="GO" id="GO:1990404">
    <property type="term" value="F:NAD+-protein mono-ADP-ribosyltransferase activity"/>
    <property type="evidence" value="ECO:0007669"/>
    <property type="project" value="TreeGrafter"/>
</dbReference>
<dbReference type="Pfam" id="PF02877">
    <property type="entry name" value="PARP_reg"/>
    <property type="match status" value="1"/>
</dbReference>
<dbReference type="FunFam" id="1.20.142.10:FF:000002">
    <property type="entry name" value="Poly [ADP-ribose] polymerase"/>
    <property type="match status" value="1"/>
</dbReference>
<evidence type="ECO:0000256" key="9">
    <source>
        <dbReference type="ARBA" id="ARBA00022833"/>
    </source>
</evidence>
<dbReference type="CDD" id="cd01437">
    <property type="entry name" value="parp_like"/>
    <property type="match status" value="1"/>
</dbReference>
<evidence type="ECO:0000256" key="7">
    <source>
        <dbReference type="ARBA" id="ARBA00022765"/>
    </source>
</evidence>
<dbReference type="CDD" id="cd08003">
    <property type="entry name" value="WGR_PARP2_like"/>
    <property type="match status" value="1"/>
</dbReference>
<evidence type="ECO:0000256" key="13">
    <source>
        <dbReference type="ARBA" id="ARBA00024347"/>
    </source>
</evidence>
<dbReference type="SUPFAM" id="SSF47587">
    <property type="entry name" value="Domain of poly(ADP-ribose) polymerase"/>
    <property type="match status" value="1"/>
</dbReference>
<evidence type="ECO:0000259" key="19">
    <source>
        <dbReference type="PROSITE" id="PS51977"/>
    </source>
</evidence>
<dbReference type="PROSITE" id="PS51977">
    <property type="entry name" value="WGR"/>
    <property type="match status" value="1"/>
</dbReference>
<evidence type="ECO:0000256" key="15">
    <source>
        <dbReference type="RuleBase" id="RU362114"/>
    </source>
</evidence>
<evidence type="ECO:0000256" key="5">
    <source>
        <dbReference type="ARBA" id="ARBA00022723"/>
    </source>
</evidence>
<comment type="similarity">
    <text evidence="13">Belongs to the ARTD/PARP family.</text>
</comment>
<dbReference type="FunFam" id="2.20.140.10:FF:000001">
    <property type="entry name" value="Poly [ADP-ribose] polymerase"/>
    <property type="match status" value="1"/>
</dbReference>
<name>A0A8T1M5P4_CLOSI</name>
<keyword evidence="8" id="KW-0863">Zinc-finger</keyword>
<protein>
    <recommendedName>
        <fullName evidence="15">Poly [ADP-ribose] polymerase</fullName>
        <shortName evidence="15">PARP</shortName>
        <ecNumber evidence="15">2.4.2.-</ecNumber>
    </recommendedName>
</protein>
<dbReference type="SMART" id="SM00773">
    <property type="entry name" value="WGR"/>
    <property type="match status" value="1"/>
</dbReference>
<evidence type="ECO:0000313" key="21">
    <source>
        <dbReference type="Proteomes" id="UP000286415"/>
    </source>
</evidence>
<dbReference type="FunFam" id="3.90.228.10:FF:000002">
    <property type="entry name" value="Poly [ADP-ribose] polymerase"/>
    <property type="match status" value="1"/>
</dbReference>
<dbReference type="AlphaFoldDB" id="A0A8T1M5P4"/>
<dbReference type="InterPro" id="IPR050800">
    <property type="entry name" value="ARTD/PARP"/>
</dbReference>
<organism evidence="20 21">
    <name type="scientific">Clonorchis sinensis</name>
    <name type="common">Chinese liver fluke</name>
    <dbReference type="NCBI Taxonomy" id="79923"/>
    <lineage>
        <taxon>Eukaryota</taxon>
        <taxon>Metazoa</taxon>
        <taxon>Spiralia</taxon>
        <taxon>Lophotrochozoa</taxon>
        <taxon>Platyhelminthes</taxon>
        <taxon>Trematoda</taxon>
        <taxon>Digenea</taxon>
        <taxon>Opisthorchiida</taxon>
        <taxon>Opisthorchiata</taxon>
        <taxon>Opisthorchiidae</taxon>
        <taxon>Clonorchis</taxon>
    </lineage>
</organism>
<dbReference type="GO" id="GO:0008270">
    <property type="term" value="F:zinc ion binding"/>
    <property type="evidence" value="ECO:0007669"/>
    <property type="project" value="UniProtKB-KW"/>
</dbReference>
<dbReference type="InterPro" id="IPR008893">
    <property type="entry name" value="WGR_domain"/>
</dbReference>
<evidence type="ECO:0000256" key="10">
    <source>
        <dbReference type="ARBA" id="ARBA00023027"/>
    </source>
</evidence>
<dbReference type="InterPro" id="IPR004102">
    <property type="entry name" value="Poly(ADP-ribose)pol_reg_dom"/>
</dbReference>
<evidence type="ECO:0000256" key="2">
    <source>
        <dbReference type="ARBA" id="ARBA00022676"/>
    </source>
</evidence>
<dbReference type="SUPFAM" id="SSF142921">
    <property type="entry name" value="WGR domain-like"/>
    <property type="match status" value="1"/>
</dbReference>
<evidence type="ECO:0000256" key="4">
    <source>
        <dbReference type="ARBA" id="ARBA00022695"/>
    </source>
</evidence>
<dbReference type="GO" id="GO:0006302">
    <property type="term" value="P:double-strand break repair"/>
    <property type="evidence" value="ECO:0007669"/>
    <property type="project" value="TreeGrafter"/>
</dbReference>
<evidence type="ECO:0000259" key="17">
    <source>
        <dbReference type="PROSITE" id="PS51059"/>
    </source>
</evidence>
<dbReference type="GO" id="GO:0003677">
    <property type="term" value="F:DNA binding"/>
    <property type="evidence" value="ECO:0007669"/>
    <property type="project" value="UniProtKB-KW"/>
</dbReference>
<feature type="domain" description="WGR" evidence="19">
    <location>
        <begin position="51"/>
        <end position="148"/>
    </location>
</feature>
<dbReference type="Gene3D" id="2.20.140.10">
    <property type="entry name" value="WGR domain"/>
    <property type="match status" value="1"/>
</dbReference>
<keyword evidence="10 15" id="KW-0520">NAD</keyword>
<dbReference type="Pfam" id="PF05406">
    <property type="entry name" value="WGR"/>
    <property type="match status" value="1"/>
</dbReference>
<keyword evidence="3 15" id="KW-0808">Transferase</keyword>
<dbReference type="GO" id="GO:0005730">
    <property type="term" value="C:nucleolus"/>
    <property type="evidence" value="ECO:0007669"/>
    <property type="project" value="TreeGrafter"/>
</dbReference>
<comment type="catalytic activity">
    <reaction evidence="14">
        <text>NAD(+) + (ADP-D-ribosyl)n-acceptor = nicotinamide + (ADP-D-ribosyl)n+1-acceptor + H(+).</text>
        <dbReference type="EC" id="2.4.2.30"/>
    </reaction>
</comment>
<evidence type="ECO:0000256" key="11">
    <source>
        <dbReference type="ARBA" id="ARBA00023125"/>
    </source>
</evidence>
<proteinExistence type="inferred from homology"/>
<evidence type="ECO:0000256" key="12">
    <source>
        <dbReference type="ARBA" id="ARBA00023242"/>
    </source>
</evidence>
<reference evidence="20 21" key="1">
    <citation type="journal article" date="2018" name="Biotechnol. Adv.">
        <title>Improved genomic resources and new bioinformatic workflow for the carcinogenic parasite Clonorchis sinensis: Biotechnological implications.</title>
        <authorList>
            <person name="Wang D."/>
            <person name="Korhonen P.K."/>
            <person name="Gasser R.B."/>
            <person name="Young N.D."/>
        </authorList>
    </citation>
    <scope>NUCLEOTIDE SEQUENCE [LARGE SCALE GENOMIC DNA]</scope>
    <source>
        <strain evidence="20">Cs-k2</strain>
    </source>
</reference>
<dbReference type="Proteomes" id="UP000286415">
    <property type="component" value="Unassembled WGS sequence"/>
</dbReference>
<keyword evidence="4" id="KW-0548">Nucleotidyltransferase</keyword>
<dbReference type="Pfam" id="PF00644">
    <property type="entry name" value="PARP"/>
    <property type="match status" value="1"/>
</dbReference>
<feature type="region of interest" description="Disordered" evidence="16">
    <location>
        <begin position="241"/>
        <end position="266"/>
    </location>
</feature>
<reference evidence="20 21" key="2">
    <citation type="journal article" date="2021" name="Genomics">
        <title>High-quality reference genome for Clonorchis sinensis.</title>
        <authorList>
            <person name="Young N.D."/>
            <person name="Stroehlein A.J."/>
            <person name="Kinkar L."/>
            <person name="Wang T."/>
            <person name="Sohn W.M."/>
            <person name="Chang B.C.H."/>
            <person name="Kaur P."/>
            <person name="Weisz D."/>
            <person name="Dudchenko O."/>
            <person name="Aiden E.L."/>
            <person name="Korhonen P.K."/>
            <person name="Gasser R.B."/>
        </authorList>
    </citation>
    <scope>NUCLEOTIDE SEQUENCE [LARGE SCALE GENOMIC DNA]</scope>
    <source>
        <strain evidence="20">Cs-k2</strain>
    </source>
</reference>
<keyword evidence="12" id="KW-0539">Nucleus</keyword>
<dbReference type="EC" id="2.4.2.-" evidence="15"/>
<feature type="domain" description="PARP catalytic" evidence="17">
    <location>
        <begin position="330"/>
        <end position="554"/>
    </location>
</feature>
<keyword evidence="9" id="KW-0862">Zinc</keyword>
<evidence type="ECO:0000256" key="16">
    <source>
        <dbReference type="SAM" id="MobiDB-lite"/>
    </source>
</evidence>
<gene>
    <name evidence="20" type="ORF">CSKR_104493</name>
</gene>
<dbReference type="InterPro" id="IPR036616">
    <property type="entry name" value="Poly(ADP-ribose)pol_reg_dom_sf"/>
</dbReference>
<keyword evidence="7" id="KW-0013">ADP-ribosylation</keyword>
<keyword evidence="11" id="KW-0238">DNA-binding</keyword>
<accession>A0A8T1M5P4</accession>
<evidence type="ECO:0000313" key="20">
    <source>
        <dbReference type="EMBL" id="KAG5444222.1"/>
    </source>
</evidence>
<dbReference type="GO" id="GO:0070212">
    <property type="term" value="P:protein poly-ADP-ribosylation"/>
    <property type="evidence" value="ECO:0007669"/>
    <property type="project" value="TreeGrafter"/>
</dbReference>
<evidence type="ECO:0000256" key="6">
    <source>
        <dbReference type="ARBA" id="ARBA00022737"/>
    </source>
</evidence>
<comment type="subcellular location">
    <subcellularLocation>
        <location evidence="1">Nucleus</location>
    </subcellularLocation>
</comment>
<evidence type="ECO:0000256" key="14">
    <source>
        <dbReference type="ARBA" id="ARBA00033987"/>
    </source>
</evidence>
<dbReference type="InterPro" id="IPR012317">
    <property type="entry name" value="Poly(ADP-ribose)pol_cat_dom"/>
</dbReference>
<evidence type="ECO:0000256" key="8">
    <source>
        <dbReference type="ARBA" id="ARBA00022771"/>
    </source>
</evidence>
<keyword evidence="21" id="KW-1185">Reference proteome</keyword>
<dbReference type="Gene3D" id="3.90.228.10">
    <property type="match status" value="1"/>
</dbReference>
<dbReference type="PROSITE" id="PS51060">
    <property type="entry name" value="PARP_ALPHA_HD"/>
    <property type="match status" value="1"/>
</dbReference>
<keyword evidence="2 15" id="KW-0328">Glycosyltransferase</keyword>
<dbReference type="GO" id="GO:0003950">
    <property type="term" value="F:NAD+ poly-ADP-ribosyltransferase activity"/>
    <property type="evidence" value="ECO:0007669"/>
    <property type="project" value="UniProtKB-UniRule"/>
</dbReference>
<dbReference type="PANTHER" id="PTHR10459">
    <property type="entry name" value="DNA LIGASE"/>
    <property type="match status" value="1"/>
</dbReference>
<dbReference type="OrthoDB" id="429950at2759"/>
<evidence type="ECO:0000256" key="1">
    <source>
        <dbReference type="ARBA" id="ARBA00004123"/>
    </source>
</evidence>
<comment type="caution">
    <text evidence="20">The sequence shown here is derived from an EMBL/GenBank/DDBJ whole genome shotgun (WGS) entry which is preliminary data.</text>
</comment>
<dbReference type="PROSITE" id="PS51059">
    <property type="entry name" value="PARP_CATALYTIC"/>
    <property type="match status" value="1"/>
</dbReference>
<sequence>MKRPLVVTQQAIPAKVIKVEDPNSEDSAKVRSVIVKGRAPVDSLCTEKFGVAHVYYEDDVIYDVMLNQTNVQHNNNKYYVIQLLEDDNAPNYSVWFRWGRVGKNGQNKLEKFGGNLQDAVDCFKQKFYDKTLNDWDCVDQFVKVNGKYDLVKLDYGTASQEQNIAPLNVEEKSQHVVESLLPKSVQLLIQLICDLKSMEDTMMELKYDARRAPLGKLTKDQVKAGYTALKKIADCIASLNTPESSTVSDTGAKKSKRSKTNASERKNLEHSLLTACNEFYTRIPHDFGMRVPPLLRTMDEVKEKLELLEALDDIEFAVNMMKKDKKPTQNLIDSQYQRLECELKPIESDHPMYTIVRDYLCVNRGATHNWYELELLDIFECTKKSEAKQFKNYGNQMLLWHGSRLTNWVGILGRGLKVAPPEAPVTGYMFGKGIYFADCSSKSANYAYPTQKKNVGLMALCEVSLGKVNELYQACHNAHQLPEGMHSVKGVGRVAPEELTWSKLDGDVTVPIGKLVPSPEANSENLALQFNEYVVYDPNQVRLRYLVKMRFNFC</sequence>
<evidence type="ECO:0000259" key="18">
    <source>
        <dbReference type="PROSITE" id="PS51060"/>
    </source>
</evidence>
<dbReference type="Gene3D" id="1.20.142.10">
    <property type="entry name" value="Poly(ADP-ribose) polymerase, regulatory domain"/>
    <property type="match status" value="1"/>
</dbReference>